<organism evidence="2 3">
    <name type="scientific">Candidatus Enterousia excrementavium</name>
    <dbReference type="NCBI Taxonomy" id="2840789"/>
    <lineage>
        <taxon>Bacteria</taxon>
        <taxon>Pseudomonadati</taxon>
        <taxon>Pseudomonadota</taxon>
        <taxon>Alphaproteobacteria</taxon>
        <taxon>Candidatus Enterousia</taxon>
    </lineage>
</organism>
<evidence type="ECO:0000313" key="2">
    <source>
        <dbReference type="EMBL" id="MBO8407302.1"/>
    </source>
</evidence>
<name>A0A940DDT4_9PROT</name>
<reference evidence="2" key="1">
    <citation type="submission" date="2020-10" db="EMBL/GenBank/DDBJ databases">
        <authorList>
            <person name="Gilroy R."/>
        </authorList>
    </citation>
    <scope>NUCLEOTIDE SEQUENCE</scope>
    <source>
        <strain evidence="2">B1-16210</strain>
    </source>
</reference>
<comment type="caution">
    <text evidence="2">The sequence shown here is derived from an EMBL/GenBank/DDBJ whole genome shotgun (WGS) entry which is preliminary data.</text>
</comment>
<protein>
    <submittedName>
        <fullName evidence="2">Uncharacterized protein</fullName>
    </submittedName>
</protein>
<evidence type="ECO:0000313" key="3">
    <source>
        <dbReference type="Proteomes" id="UP000721442"/>
    </source>
</evidence>
<keyword evidence="1" id="KW-0812">Transmembrane</keyword>
<reference evidence="2" key="2">
    <citation type="journal article" date="2021" name="PeerJ">
        <title>Extensive microbial diversity within the chicken gut microbiome revealed by metagenomics and culture.</title>
        <authorList>
            <person name="Gilroy R."/>
            <person name="Ravi A."/>
            <person name="Getino M."/>
            <person name="Pursley I."/>
            <person name="Horton D.L."/>
            <person name="Alikhan N.F."/>
            <person name="Baker D."/>
            <person name="Gharbi K."/>
            <person name="Hall N."/>
            <person name="Watson M."/>
            <person name="Adriaenssens E.M."/>
            <person name="Foster-Nyarko E."/>
            <person name="Jarju S."/>
            <person name="Secka A."/>
            <person name="Antonio M."/>
            <person name="Oren A."/>
            <person name="Chaudhuri R.R."/>
            <person name="La Ragione R."/>
            <person name="Hildebrand F."/>
            <person name="Pallen M.J."/>
        </authorList>
    </citation>
    <scope>NUCLEOTIDE SEQUENCE</scope>
    <source>
        <strain evidence="2">B1-16210</strain>
    </source>
</reference>
<feature type="transmembrane region" description="Helical" evidence="1">
    <location>
        <begin position="18"/>
        <end position="39"/>
    </location>
</feature>
<evidence type="ECO:0000256" key="1">
    <source>
        <dbReference type="SAM" id="Phobius"/>
    </source>
</evidence>
<sequence length="110" mass="11652">MPQTKKQAVTSVNNNKTIVGWVIGLVVGLISLIFVYGIINVSFRSVIKSGCMDGGEVNEMACDCLAGVVSGKISFFGKTQLLLFGGSPLEYMDGIPLVEIIGCGLIGFDF</sequence>
<dbReference type="EMBL" id="JADINE010000032">
    <property type="protein sequence ID" value="MBO8407302.1"/>
    <property type="molecule type" value="Genomic_DNA"/>
</dbReference>
<proteinExistence type="predicted"/>
<dbReference type="Proteomes" id="UP000721442">
    <property type="component" value="Unassembled WGS sequence"/>
</dbReference>
<keyword evidence="1" id="KW-0472">Membrane</keyword>
<keyword evidence="1" id="KW-1133">Transmembrane helix</keyword>
<gene>
    <name evidence="2" type="ORF">IAC77_02475</name>
</gene>
<accession>A0A940DDT4</accession>
<dbReference type="AlphaFoldDB" id="A0A940DDT4"/>